<dbReference type="OrthoDB" id="651134at2"/>
<sequence length="333" mass="38510">MDLQLLHKYLNGKCSEEEIAKVEKFLRDNPGAADRILQKEWDNASNLIAEKDSKAIREVVFKVVKKETDKTAGAKRFPFPIVKNSLMIAASLLLLITAGLSFFLWQQGRAEHWTVVLNERHKVKEIRLEDDTKIWLRPGSSISYSDRFGDKERNVRLKGEAYFDVARDTLRPFKVQTGRVITRVLGTMFNIKAYDFEKDIQIVLSEGAIQVSLDDEHKGLMELVRMQPGELFRFDRAHKNFSKETVQNTSEDQFKGDKLVFHNITVEEALNRVSQLYDIPLDLEQLPEEDRNKHISGVFEFTSPQSAVKKILFIHHLRWVRQDNGTVLILGRE</sequence>
<dbReference type="PANTHER" id="PTHR30273">
    <property type="entry name" value="PERIPLASMIC SIGNAL SENSOR AND SIGMA FACTOR ACTIVATOR FECR-RELATED"/>
    <property type="match status" value="1"/>
</dbReference>
<gene>
    <name evidence="3" type="ORF">ED312_11560</name>
</gene>
<keyword evidence="4" id="KW-1185">Reference proteome</keyword>
<dbReference type="Pfam" id="PF04773">
    <property type="entry name" value="FecR"/>
    <property type="match status" value="1"/>
</dbReference>
<organism evidence="3 4">
    <name type="scientific">Sinomicrobium pectinilyticum</name>
    <dbReference type="NCBI Taxonomy" id="1084421"/>
    <lineage>
        <taxon>Bacteria</taxon>
        <taxon>Pseudomonadati</taxon>
        <taxon>Bacteroidota</taxon>
        <taxon>Flavobacteriia</taxon>
        <taxon>Flavobacteriales</taxon>
        <taxon>Flavobacteriaceae</taxon>
        <taxon>Sinomicrobium</taxon>
    </lineage>
</organism>
<keyword evidence="1" id="KW-0812">Transmembrane</keyword>
<dbReference type="InterPro" id="IPR006860">
    <property type="entry name" value="FecR"/>
</dbReference>
<proteinExistence type="predicted"/>
<dbReference type="PANTHER" id="PTHR30273:SF2">
    <property type="entry name" value="PROTEIN FECR"/>
    <property type="match status" value="1"/>
</dbReference>
<dbReference type="RefSeq" id="WP_123216176.1">
    <property type="nucleotide sequence ID" value="NZ_RJTM01000084.1"/>
</dbReference>
<dbReference type="EMBL" id="RJTM01000084">
    <property type="protein sequence ID" value="RNL86270.1"/>
    <property type="molecule type" value="Genomic_DNA"/>
</dbReference>
<evidence type="ECO:0000256" key="1">
    <source>
        <dbReference type="SAM" id="Phobius"/>
    </source>
</evidence>
<feature type="transmembrane region" description="Helical" evidence="1">
    <location>
        <begin position="85"/>
        <end position="105"/>
    </location>
</feature>
<name>A0A3N0EEH4_SINP1</name>
<evidence type="ECO:0000313" key="3">
    <source>
        <dbReference type="EMBL" id="RNL86270.1"/>
    </source>
</evidence>
<evidence type="ECO:0000259" key="2">
    <source>
        <dbReference type="Pfam" id="PF04773"/>
    </source>
</evidence>
<dbReference type="Proteomes" id="UP000267469">
    <property type="component" value="Unassembled WGS sequence"/>
</dbReference>
<keyword evidence="1" id="KW-0472">Membrane</keyword>
<reference evidence="3 4" key="1">
    <citation type="submission" date="2018-10" db="EMBL/GenBank/DDBJ databases">
        <title>Sinomicrobium pectinilyticum sp. nov., a pectinase-producing bacterium isolated from alkaline and saline soil, and emended description of the genus Sinomicrobium.</title>
        <authorList>
            <person name="Cheng B."/>
            <person name="Li C."/>
            <person name="Lai Q."/>
            <person name="Du M."/>
            <person name="Shao Z."/>
            <person name="Xu P."/>
            <person name="Yang C."/>
        </authorList>
    </citation>
    <scope>NUCLEOTIDE SEQUENCE [LARGE SCALE GENOMIC DNA]</scope>
    <source>
        <strain evidence="3 4">5DNS001</strain>
    </source>
</reference>
<dbReference type="Gene3D" id="2.60.120.1440">
    <property type="match status" value="1"/>
</dbReference>
<dbReference type="AlphaFoldDB" id="A0A3N0EEH4"/>
<comment type="caution">
    <text evidence="3">The sequence shown here is derived from an EMBL/GenBank/DDBJ whole genome shotgun (WGS) entry which is preliminary data.</text>
</comment>
<dbReference type="GO" id="GO:0016989">
    <property type="term" value="F:sigma factor antagonist activity"/>
    <property type="evidence" value="ECO:0007669"/>
    <property type="project" value="TreeGrafter"/>
</dbReference>
<accession>A0A3N0EEH4</accession>
<dbReference type="PIRSF" id="PIRSF018266">
    <property type="entry name" value="FecR"/>
    <property type="match status" value="1"/>
</dbReference>
<feature type="domain" description="FecR protein" evidence="2">
    <location>
        <begin position="123"/>
        <end position="209"/>
    </location>
</feature>
<dbReference type="InterPro" id="IPR012373">
    <property type="entry name" value="Ferrdict_sens_TM"/>
</dbReference>
<keyword evidence="1" id="KW-1133">Transmembrane helix</keyword>
<evidence type="ECO:0000313" key="4">
    <source>
        <dbReference type="Proteomes" id="UP000267469"/>
    </source>
</evidence>
<protein>
    <submittedName>
        <fullName evidence="3">DUF4974 domain-containing protein</fullName>
    </submittedName>
</protein>